<dbReference type="Proteomes" id="UP000789405">
    <property type="component" value="Unassembled WGS sequence"/>
</dbReference>
<sequence length="121" mass="13869">MSGQRTSTHIACQLELELEEENLTEPVYTTIQVGNAFTQLEDQLIANEIKESQEENQKITIPITKDKSTFIGYTLDNQQQQTITQLFLNNADIFTTEFSKLCKTNVVYYTIHTGDSYPIKQ</sequence>
<evidence type="ECO:0000313" key="1">
    <source>
        <dbReference type="EMBL" id="CAG8591513.1"/>
    </source>
</evidence>
<comment type="caution">
    <text evidence="1">The sequence shown here is derived from an EMBL/GenBank/DDBJ whole genome shotgun (WGS) entry which is preliminary data.</text>
</comment>
<name>A0A9N9C5I5_9GLOM</name>
<protein>
    <submittedName>
        <fullName evidence="1">26370_t:CDS:1</fullName>
    </submittedName>
</protein>
<evidence type="ECO:0000313" key="2">
    <source>
        <dbReference type="Proteomes" id="UP000789405"/>
    </source>
</evidence>
<dbReference type="AlphaFoldDB" id="A0A9N9C5I5"/>
<keyword evidence="2" id="KW-1185">Reference proteome</keyword>
<gene>
    <name evidence="1" type="ORF">DERYTH_LOCUS7187</name>
</gene>
<dbReference type="EMBL" id="CAJVPY010003426">
    <property type="protein sequence ID" value="CAG8591513.1"/>
    <property type="molecule type" value="Genomic_DNA"/>
</dbReference>
<organism evidence="1 2">
    <name type="scientific">Dentiscutata erythropus</name>
    <dbReference type="NCBI Taxonomy" id="1348616"/>
    <lineage>
        <taxon>Eukaryota</taxon>
        <taxon>Fungi</taxon>
        <taxon>Fungi incertae sedis</taxon>
        <taxon>Mucoromycota</taxon>
        <taxon>Glomeromycotina</taxon>
        <taxon>Glomeromycetes</taxon>
        <taxon>Diversisporales</taxon>
        <taxon>Gigasporaceae</taxon>
        <taxon>Dentiscutata</taxon>
    </lineage>
</organism>
<proteinExistence type="predicted"/>
<reference evidence="1" key="1">
    <citation type="submission" date="2021-06" db="EMBL/GenBank/DDBJ databases">
        <authorList>
            <person name="Kallberg Y."/>
            <person name="Tangrot J."/>
            <person name="Rosling A."/>
        </authorList>
    </citation>
    <scope>NUCLEOTIDE SEQUENCE</scope>
    <source>
        <strain evidence="1">MA453B</strain>
    </source>
</reference>
<accession>A0A9N9C5I5</accession>